<dbReference type="PANTHER" id="PTHR33434">
    <property type="entry name" value="DEGV DOMAIN-CONTAINING PROTEIN DR_1986-RELATED"/>
    <property type="match status" value="1"/>
</dbReference>
<dbReference type="AlphaFoldDB" id="D9QQZ0"/>
<dbReference type="GO" id="GO:0006071">
    <property type="term" value="P:glycerol metabolic process"/>
    <property type="evidence" value="ECO:0007669"/>
    <property type="project" value="InterPro"/>
</dbReference>
<reference evidence="2 3" key="1">
    <citation type="journal article" date="2010" name="Stand. Genomic Sci.">
        <title>Complete genome sequence of Acetohalobium arabaticum type strain (Z-7288).</title>
        <authorList>
            <person name="Sikorski J."/>
            <person name="Lapidus A."/>
            <person name="Chertkov O."/>
            <person name="Lucas S."/>
            <person name="Copeland A."/>
            <person name="Glavina Del Rio T."/>
            <person name="Nolan M."/>
            <person name="Tice H."/>
            <person name="Cheng J.F."/>
            <person name="Han C."/>
            <person name="Brambilla E."/>
            <person name="Pitluck S."/>
            <person name="Liolios K."/>
            <person name="Ivanova N."/>
            <person name="Mavromatis K."/>
            <person name="Mikhailova N."/>
            <person name="Pati A."/>
            <person name="Bruce D."/>
            <person name="Detter C."/>
            <person name="Tapia R."/>
            <person name="Goodwin L."/>
            <person name="Chen A."/>
            <person name="Palaniappan K."/>
            <person name="Land M."/>
            <person name="Hauser L."/>
            <person name="Chang Y.J."/>
            <person name="Jeffries C.D."/>
            <person name="Rohde M."/>
            <person name="Goker M."/>
            <person name="Spring S."/>
            <person name="Woyke T."/>
            <person name="Bristow J."/>
            <person name="Eisen J.A."/>
            <person name="Markowitz V."/>
            <person name="Hugenholtz P."/>
            <person name="Kyrpides N.C."/>
            <person name="Klenk H.P."/>
        </authorList>
    </citation>
    <scope>NUCLEOTIDE SEQUENCE [LARGE SCALE GENOMIC DNA]</scope>
    <source>
        <strain evidence="3">ATCC 49924 / DSM 5501 / Z-7288</strain>
    </source>
</reference>
<evidence type="ECO:0000313" key="2">
    <source>
        <dbReference type="EMBL" id="ADL12931.1"/>
    </source>
</evidence>
<dbReference type="PANTHER" id="PTHR33434:SF4">
    <property type="entry name" value="PHOSPHATASE PROTEIN"/>
    <property type="match status" value="1"/>
</dbReference>
<name>D9QQZ0_ACEAZ</name>
<dbReference type="Pfam" id="PF21645">
    <property type="entry name" value="FakA-like_M"/>
    <property type="match status" value="1"/>
</dbReference>
<dbReference type="KEGG" id="aar:Acear_1421"/>
<dbReference type="InterPro" id="IPR036117">
    <property type="entry name" value="DhaL_dom_sf"/>
</dbReference>
<keyword evidence="3" id="KW-1185">Reference proteome</keyword>
<dbReference type="PROSITE" id="PS51480">
    <property type="entry name" value="DHAL"/>
    <property type="match status" value="1"/>
</dbReference>
<dbReference type="SMART" id="SM01120">
    <property type="entry name" value="Dak2"/>
    <property type="match status" value="1"/>
</dbReference>
<sequence>MRSKNKVKQSNTKGKLYTLNAVQLKEALKFSVDYFADFKEEIDRLNVFPVPDGDTGTNMYLTLSKAVDEIEGLTTESVSELLESFAAGALMGARGNSGVIFSQLLRGFSEEIKAEDGLGIAEIASGLDNAAAVAYQGVMKPTEGTILTVAREVGETALSLAEEKKEVDEFLQAVVKQAESTVEKTPQLLSPLKEAGVVDAGGRGYEIFLEGIYKYFAADDITHSKPAEDDIASDSKAESKQLPSLEYKYCTEFIIKEPELNSKELRGRIEEYGASLLVVEGNGFIKVHIHSNNPGLVLEAGLEAGSLTGIKIDNMEEEQHENRVVAKESEEAVKEEKKDRIGVIAVAAGEGIIDLFDSLGVDLVIEGGQSMNPSTEDLLEAIREVKADKVIILPNNKNVISAAKQVVEVADKEIEVVTTKSMPEGIAAMMMFSPAGRLTEIKEMMEEEAGEVKTGEVTYAVCDSDLNDLNIAEGDILGLVEGNIEVVTKDRIEAATEIVDKLIELEDYLVTIYVGDEVEEKEVKRLEERLEDEVMELDLEICNGGQPLYYYLIAVE</sequence>
<dbReference type="SUPFAM" id="SSF101473">
    <property type="entry name" value="DhaL-like"/>
    <property type="match status" value="1"/>
</dbReference>
<protein>
    <submittedName>
        <fullName evidence="2">DAK2 domain fusion protein YloV</fullName>
    </submittedName>
</protein>
<dbReference type="Gene3D" id="1.25.40.340">
    <property type="match status" value="1"/>
</dbReference>
<dbReference type="Proteomes" id="UP000001661">
    <property type="component" value="Chromosome"/>
</dbReference>
<dbReference type="STRING" id="574087.Acear_1421"/>
<evidence type="ECO:0000259" key="1">
    <source>
        <dbReference type="PROSITE" id="PS51480"/>
    </source>
</evidence>
<dbReference type="InterPro" id="IPR048394">
    <property type="entry name" value="FakA-like_M"/>
</dbReference>
<dbReference type="Pfam" id="PF13684">
    <property type="entry name" value="FakA-like_C"/>
    <property type="match status" value="1"/>
</dbReference>
<evidence type="ECO:0000313" key="3">
    <source>
        <dbReference type="Proteomes" id="UP000001661"/>
    </source>
</evidence>
<proteinExistence type="predicted"/>
<dbReference type="RefSeq" id="WP_013278376.1">
    <property type="nucleotide sequence ID" value="NC_014378.1"/>
</dbReference>
<gene>
    <name evidence="2" type="ordered locus">Acear_1421</name>
</gene>
<dbReference type="InterPro" id="IPR004007">
    <property type="entry name" value="DhaL_dom"/>
</dbReference>
<feature type="domain" description="DhaL" evidence="1">
    <location>
        <begin position="22"/>
        <end position="214"/>
    </location>
</feature>
<dbReference type="InterPro" id="IPR019986">
    <property type="entry name" value="YloV-like"/>
</dbReference>
<accession>D9QQZ0</accession>
<dbReference type="InterPro" id="IPR050270">
    <property type="entry name" value="DegV_domain_contain"/>
</dbReference>
<dbReference type="SMART" id="SM01121">
    <property type="entry name" value="Dak1_2"/>
    <property type="match status" value="1"/>
</dbReference>
<dbReference type="HOGENOM" id="CLU_017496_1_0_9"/>
<dbReference type="NCBIfam" id="TIGR03599">
    <property type="entry name" value="YloV"/>
    <property type="match status" value="1"/>
</dbReference>
<dbReference type="Pfam" id="PF02734">
    <property type="entry name" value="Dak2"/>
    <property type="match status" value="1"/>
</dbReference>
<dbReference type="InterPro" id="IPR033470">
    <property type="entry name" value="FakA-like_C"/>
</dbReference>
<dbReference type="GO" id="GO:0004371">
    <property type="term" value="F:glycerone kinase activity"/>
    <property type="evidence" value="ECO:0007669"/>
    <property type="project" value="InterPro"/>
</dbReference>
<dbReference type="eggNOG" id="COG1461">
    <property type="taxonomic scope" value="Bacteria"/>
</dbReference>
<organism evidence="2 3">
    <name type="scientific">Acetohalobium arabaticum (strain ATCC 49924 / DSM 5501 / Z-7288)</name>
    <dbReference type="NCBI Taxonomy" id="574087"/>
    <lineage>
        <taxon>Bacteria</taxon>
        <taxon>Bacillati</taxon>
        <taxon>Bacillota</taxon>
        <taxon>Clostridia</taxon>
        <taxon>Halanaerobiales</taxon>
        <taxon>Halobacteroidaceae</taxon>
        <taxon>Acetohalobium</taxon>
    </lineage>
</organism>
<dbReference type="EMBL" id="CP002105">
    <property type="protein sequence ID" value="ADL12931.1"/>
    <property type="molecule type" value="Genomic_DNA"/>
</dbReference>